<dbReference type="SUPFAM" id="SSF53300">
    <property type="entry name" value="vWA-like"/>
    <property type="match status" value="1"/>
</dbReference>
<evidence type="ECO:0000313" key="6">
    <source>
        <dbReference type="Proteomes" id="UP000283077"/>
    </source>
</evidence>
<name>A0A437QT08_9GAMM</name>
<evidence type="ECO:0000256" key="1">
    <source>
        <dbReference type="PROSITE-ProRule" id="PRU00339"/>
    </source>
</evidence>
<dbReference type="PROSITE" id="PS50234">
    <property type="entry name" value="VWFA"/>
    <property type="match status" value="1"/>
</dbReference>
<feature type="compositionally biased region" description="Low complexity" evidence="2">
    <location>
        <begin position="495"/>
        <end position="524"/>
    </location>
</feature>
<organism evidence="5 6">
    <name type="scientific">Rheinheimera riviphila</name>
    <dbReference type="NCBI Taxonomy" id="1834037"/>
    <lineage>
        <taxon>Bacteria</taxon>
        <taxon>Pseudomonadati</taxon>
        <taxon>Pseudomonadota</taxon>
        <taxon>Gammaproteobacteria</taxon>
        <taxon>Chromatiales</taxon>
        <taxon>Chromatiaceae</taxon>
        <taxon>Rheinheimera</taxon>
    </lineage>
</organism>
<feature type="domain" description="VWFA" evidence="4">
    <location>
        <begin position="93"/>
        <end position="295"/>
    </location>
</feature>
<comment type="caution">
    <text evidence="5">The sequence shown here is derived from an EMBL/GenBank/DDBJ whole genome shotgun (WGS) entry which is preliminary data.</text>
</comment>
<dbReference type="InterPro" id="IPR036465">
    <property type="entry name" value="vWFA_dom_sf"/>
</dbReference>
<feature type="region of interest" description="Disordered" evidence="2">
    <location>
        <begin position="452"/>
        <end position="632"/>
    </location>
</feature>
<dbReference type="InterPro" id="IPR002035">
    <property type="entry name" value="VWF_A"/>
</dbReference>
<evidence type="ECO:0000313" key="5">
    <source>
        <dbReference type="EMBL" id="RVU37635.1"/>
    </source>
</evidence>
<dbReference type="SMART" id="SM00327">
    <property type="entry name" value="VWA"/>
    <property type="match status" value="1"/>
</dbReference>
<dbReference type="InterPro" id="IPR050768">
    <property type="entry name" value="UPF0353/GerABKA_families"/>
</dbReference>
<dbReference type="Proteomes" id="UP000283077">
    <property type="component" value="Unassembled WGS sequence"/>
</dbReference>
<dbReference type="Gene3D" id="1.25.40.10">
    <property type="entry name" value="Tetratricopeptide repeat domain"/>
    <property type="match status" value="1"/>
</dbReference>
<accession>A0A437QT08</accession>
<feature type="transmembrane region" description="Helical" evidence="3">
    <location>
        <begin position="61"/>
        <end position="80"/>
    </location>
</feature>
<proteinExistence type="predicted"/>
<evidence type="ECO:0000256" key="2">
    <source>
        <dbReference type="SAM" id="MobiDB-lite"/>
    </source>
</evidence>
<dbReference type="PROSITE" id="PS50293">
    <property type="entry name" value="TPR_REGION"/>
    <property type="match status" value="1"/>
</dbReference>
<keyword evidence="1" id="KW-0802">TPR repeat</keyword>
<dbReference type="RefSeq" id="WP_127698789.1">
    <property type="nucleotide sequence ID" value="NZ_SACS01000008.1"/>
</dbReference>
<dbReference type="PROSITE" id="PS50005">
    <property type="entry name" value="TPR"/>
    <property type="match status" value="1"/>
</dbReference>
<evidence type="ECO:0000256" key="3">
    <source>
        <dbReference type="SAM" id="Phobius"/>
    </source>
</evidence>
<reference evidence="5 6" key="1">
    <citation type="submission" date="2019-01" db="EMBL/GenBank/DDBJ databases">
        <authorList>
            <person name="Chen W.-M."/>
        </authorList>
    </citation>
    <scope>NUCLEOTIDE SEQUENCE [LARGE SCALE GENOMIC DNA]</scope>
    <source>
        <strain evidence="5 6">KYPC3</strain>
    </source>
</reference>
<dbReference type="OrthoDB" id="9807628at2"/>
<dbReference type="SMART" id="SM00028">
    <property type="entry name" value="TPR"/>
    <property type="match status" value="2"/>
</dbReference>
<dbReference type="EMBL" id="SACS01000008">
    <property type="protein sequence ID" value="RVU37635.1"/>
    <property type="molecule type" value="Genomic_DNA"/>
</dbReference>
<protein>
    <submittedName>
        <fullName evidence="5">VWA domain-containing protein</fullName>
    </submittedName>
</protein>
<keyword evidence="3" id="KW-0472">Membrane</keyword>
<dbReference type="Pfam" id="PF13519">
    <property type="entry name" value="VWA_2"/>
    <property type="match status" value="1"/>
</dbReference>
<keyword evidence="6" id="KW-1185">Reference proteome</keyword>
<dbReference type="PANTHER" id="PTHR22550">
    <property type="entry name" value="SPORE GERMINATION PROTEIN"/>
    <property type="match status" value="1"/>
</dbReference>
<dbReference type="PANTHER" id="PTHR22550:SF14">
    <property type="entry name" value="VWFA DOMAIN-CONTAINING PROTEIN"/>
    <property type="match status" value="1"/>
</dbReference>
<dbReference type="Pfam" id="PF00515">
    <property type="entry name" value="TPR_1"/>
    <property type="match status" value="1"/>
</dbReference>
<keyword evidence="3" id="KW-0812">Transmembrane</keyword>
<gene>
    <name evidence="5" type="ORF">EOE67_09140</name>
</gene>
<feature type="compositionally biased region" description="Low complexity" evidence="2">
    <location>
        <begin position="554"/>
        <end position="577"/>
    </location>
</feature>
<feature type="compositionally biased region" description="Basic and acidic residues" evidence="2">
    <location>
        <begin position="536"/>
        <end position="553"/>
    </location>
</feature>
<evidence type="ECO:0000259" key="4">
    <source>
        <dbReference type="PROSITE" id="PS50234"/>
    </source>
</evidence>
<feature type="compositionally biased region" description="Low complexity" evidence="2">
    <location>
        <begin position="462"/>
        <end position="471"/>
    </location>
</feature>
<feature type="repeat" description="TPR" evidence="1">
    <location>
        <begin position="404"/>
        <end position="437"/>
    </location>
</feature>
<dbReference type="Gene3D" id="3.40.50.410">
    <property type="entry name" value="von Willebrand factor, type A domain"/>
    <property type="match status" value="1"/>
</dbReference>
<dbReference type="InterPro" id="IPR019734">
    <property type="entry name" value="TPR_rpt"/>
</dbReference>
<feature type="transmembrane region" description="Helical" evidence="3">
    <location>
        <begin position="12"/>
        <end position="29"/>
    </location>
</feature>
<dbReference type="InterPro" id="IPR011990">
    <property type="entry name" value="TPR-like_helical_dom_sf"/>
</dbReference>
<dbReference type="AlphaFoldDB" id="A0A437QT08"/>
<sequence>MLSDFHWLRPLWLLLLPLVTLLCLLAWRFRREQSPWQQLLAPHLQPTLIATEQQRSQRKPFIIAWLALLLLAIAAAGPSITKLPQPAFQLQRATVLVLDMSLSMLATDVKPDRVTQARFKALDFATQLGEGELALLTFAGDAYVISPLTPDHNNIKLLLPDLKPEIMPVQGSDVQSALTLAAQLLNQAGYPKGDIILMTDGFSTTHFMQLRPMLDNFPHRISVLAVGTADGAPIKLSSGELLKDQQGSIVIPKVPFTQLKELASLTGGVFVQNSFDLADVQSLLALTPLEMADQTSTDSKLTGDEWQDAGVYLCWLLLPLALWLGKRSTIMLIPVLLLLPPPTQAFEWQDLFKSRQQQAQQAYQQQDYQQAIEKFDQSIWQGNAAYRAGDYAAAEQFYRQDPSANGLYNLGNSLIQQQKYQEALDAYQQAASKQPDIAGLAQNTELAEKLLNQQQEQEKQQAQDGQQQDGEQQSKDNDSQSSDQKNGDNKDDPQNSDQQGSDAQNQDQNGDQQNSNQQSSDQQNTDPKNNGQQGDSKQDSEQKKAEDSEKTAAEKQQQLTEAEQQAKQAEGQEQQKAITEAWPNATPEQSQQLDGLMRKVQDDPSLLLRNKMLQEYQKRQQQRLPKGAQEEW</sequence>
<keyword evidence="3" id="KW-1133">Transmembrane helix</keyword>
<dbReference type="SUPFAM" id="SSF48452">
    <property type="entry name" value="TPR-like"/>
    <property type="match status" value="1"/>
</dbReference>
<feature type="compositionally biased region" description="Polar residues" evidence="2">
    <location>
        <begin position="525"/>
        <end position="535"/>
    </location>
</feature>